<gene>
    <name evidence="1" type="ORF">BDW59DRAFT_172945</name>
</gene>
<accession>A0ABR4I9I8</accession>
<evidence type="ECO:0008006" key="3">
    <source>
        <dbReference type="Google" id="ProtNLM"/>
    </source>
</evidence>
<dbReference type="Proteomes" id="UP001610335">
    <property type="component" value="Unassembled WGS sequence"/>
</dbReference>
<evidence type="ECO:0000313" key="2">
    <source>
        <dbReference type="Proteomes" id="UP001610335"/>
    </source>
</evidence>
<evidence type="ECO:0000313" key="1">
    <source>
        <dbReference type="EMBL" id="KAL2824430.1"/>
    </source>
</evidence>
<name>A0ABR4I9I8_9EURO</name>
<reference evidence="1 2" key="1">
    <citation type="submission" date="2024-07" db="EMBL/GenBank/DDBJ databases">
        <title>Section-level genome sequencing and comparative genomics of Aspergillus sections Usti and Cavernicolus.</title>
        <authorList>
            <consortium name="Lawrence Berkeley National Laboratory"/>
            <person name="Nybo J.L."/>
            <person name="Vesth T.C."/>
            <person name="Theobald S."/>
            <person name="Frisvad J.C."/>
            <person name="Larsen T.O."/>
            <person name="Kjaerboelling I."/>
            <person name="Rothschild-Mancinelli K."/>
            <person name="Lyhne E.K."/>
            <person name="Kogle M.E."/>
            <person name="Barry K."/>
            <person name="Clum A."/>
            <person name="Na H."/>
            <person name="Ledsgaard L."/>
            <person name="Lin J."/>
            <person name="Lipzen A."/>
            <person name="Kuo A."/>
            <person name="Riley R."/>
            <person name="Mondo S."/>
            <person name="LaButti K."/>
            <person name="Haridas S."/>
            <person name="Pangalinan J."/>
            <person name="Salamov A.A."/>
            <person name="Simmons B.A."/>
            <person name="Magnuson J.K."/>
            <person name="Chen J."/>
            <person name="Drula E."/>
            <person name="Henrissat B."/>
            <person name="Wiebenga A."/>
            <person name="Lubbers R.J."/>
            <person name="Gomes A.C."/>
            <person name="Makela M.R."/>
            <person name="Stajich J."/>
            <person name="Grigoriev I.V."/>
            <person name="Mortensen U.H."/>
            <person name="De vries R.P."/>
            <person name="Baker S.E."/>
            <person name="Andersen M.R."/>
        </authorList>
    </citation>
    <scope>NUCLEOTIDE SEQUENCE [LARGE SCALE GENOMIC DNA]</scope>
    <source>
        <strain evidence="1 2">CBS 600.67</strain>
    </source>
</reference>
<keyword evidence="2" id="KW-1185">Reference proteome</keyword>
<protein>
    <recommendedName>
        <fullName evidence="3">HIT-like domain-containing protein</fullName>
    </recommendedName>
</protein>
<comment type="caution">
    <text evidence="1">The sequence shown here is derived from an EMBL/GenBank/DDBJ whole genome shotgun (WGS) entry which is preliminary data.</text>
</comment>
<proteinExistence type="predicted"/>
<organism evidence="1 2">
    <name type="scientific">Aspergillus cavernicola</name>
    <dbReference type="NCBI Taxonomy" id="176166"/>
    <lineage>
        <taxon>Eukaryota</taxon>
        <taxon>Fungi</taxon>
        <taxon>Dikarya</taxon>
        <taxon>Ascomycota</taxon>
        <taxon>Pezizomycotina</taxon>
        <taxon>Eurotiomycetes</taxon>
        <taxon>Eurotiomycetidae</taxon>
        <taxon>Eurotiales</taxon>
        <taxon>Aspergillaceae</taxon>
        <taxon>Aspergillus</taxon>
        <taxon>Aspergillus subgen. Nidulantes</taxon>
    </lineage>
</organism>
<dbReference type="EMBL" id="JBFXLS010000044">
    <property type="protein sequence ID" value="KAL2824430.1"/>
    <property type="molecule type" value="Genomic_DNA"/>
</dbReference>
<sequence>MAFANPRICAIEGRELYNYMGNRVVESETTNGNVVAVKHKPSGAFRCILVPRVLGCYDVEPEVIATVTDIVKEQLRLFRTIITQPYIGRINHQQTFNFFDRLHFHFMGPFESEKKFDEFCLARVKSPTARSVWKRLLPKMRANTSKFYSGFYPEYMEYALATVIHECHEDWWLPVLKEILEPCGLKRSRFISAVKDRGW</sequence>